<reference evidence="1" key="1">
    <citation type="journal article" date="2021" name="Proc. Natl. Acad. Sci. U.S.A.">
        <title>A Catalog of Tens of Thousands of Viruses from Human Metagenomes Reveals Hidden Associations with Chronic Diseases.</title>
        <authorList>
            <person name="Tisza M.J."/>
            <person name="Buck C.B."/>
        </authorList>
    </citation>
    <scope>NUCLEOTIDE SEQUENCE</scope>
    <source>
        <strain evidence="1">Ct3R43</strain>
    </source>
</reference>
<proteinExistence type="predicted"/>
<accession>A0A8S5VG33</accession>
<name>A0A8S5VG33_9CAUD</name>
<organism evidence="1">
    <name type="scientific">Siphoviridae sp. ct3R43</name>
    <dbReference type="NCBI Taxonomy" id="2825321"/>
    <lineage>
        <taxon>Viruses</taxon>
        <taxon>Duplodnaviria</taxon>
        <taxon>Heunggongvirae</taxon>
        <taxon>Uroviricota</taxon>
        <taxon>Caudoviricetes</taxon>
    </lineage>
</organism>
<evidence type="ECO:0000313" key="1">
    <source>
        <dbReference type="EMBL" id="DAG05624.1"/>
    </source>
</evidence>
<protein>
    <submittedName>
        <fullName evidence="1">Uncharacterized protein</fullName>
    </submittedName>
</protein>
<dbReference type="EMBL" id="BK016262">
    <property type="protein sequence ID" value="DAG05624.1"/>
    <property type="molecule type" value="Genomic_DNA"/>
</dbReference>
<sequence length="30" mass="3142">MNGGRVPTGSARARSGCTALQARYHLPLTV</sequence>